<evidence type="ECO:0000256" key="1">
    <source>
        <dbReference type="SAM" id="MobiDB-lite"/>
    </source>
</evidence>
<evidence type="ECO:0000313" key="2">
    <source>
        <dbReference type="EMBL" id="KAJ3052643.1"/>
    </source>
</evidence>
<proteinExistence type="predicted"/>
<dbReference type="PANTHER" id="PTHR28207">
    <property type="entry name" value="ATP SYNTHASE SUBUNIT H, MITOCHONDRIAL"/>
    <property type="match status" value="1"/>
</dbReference>
<protein>
    <submittedName>
        <fullName evidence="2">Uncharacterized protein</fullName>
    </submittedName>
</protein>
<comment type="caution">
    <text evidence="2">The sequence shown here is derived from an EMBL/GenBank/DDBJ whole genome shotgun (WGS) entry which is preliminary data.</text>
</comment>
<dbReference type="InterPro" id="IPR019711">
    <property type="entry name" value="ATP_synth_F0_suH"/>
</dbReference>
<evidence type="ECO:0000313" key="3">
    <source>
        <dbReference type="Proteomes" id="UP001212841"/>
    </source>
</evidence>
<name>A0AAD5X5C9_9FUNG</name>
<feature type="region of interest" description="Disordered" evidence="1">
    <location>
        <begin position="102"/>
        <end position="156"/>
    </location>
</feature>
<dbReference type="EMBL" id="JADGJD010000278">
    <property type="protein sequence ID" value="KAJ3052643.1"/>
    <property type="molecule type" value="Genomic_DNA"/>
</dbReference>
<dbReference type="PANTHER" id="PTHR28207:SF1">
    <property type="entry name" value="ATP SYNTHASE SUBUNIT H, MITOCHONDRIAL"/>
    <property type="match status" value="1"/>
</dbReference>
<gene>
    <name evidence="2" type="ORF">HK097_005920</name>
</gene>
<accession>A0AAD5X5C9</accession>
<reference evidence="2" key="1">
    <citation type="submission" date="2020-05" db="EMBL/GenBank/DDBJ databases">
        <title>Phylogenomic resolution of chytrid fungi.</title>
        <authorList>
            <person name="Stajich J.E."/>
            <person name="Amses K."/>
            <person name="Simmons R."/>
            <person name="Seto K."/>
            <person name="Myers J."/>
            <person name="Bonds A."/>
            <person name="Quandt C.A."/>
            <person name="Barry K."/>
            <person name="Liu P."/>
            <person name="Grigoriev I."/>
            <person name="Longcore J.E."/>
            <person name="James T.Y."/>
        </authorList>
    </citation>
    <scope>NUCLEOTIDE SEQUENCE</scope>
    <source>
        <strain evidence="2">JEL0318</strain>
    </source>
</reference>
<dbReference type="GO" id="GO:0046933">
    <property type="term" value="F:proton-transporting ATP synthase activity, rotational mechanism"/>
    <property type="evidence" value="ECO:0007669"/>
    <property type="project" value="TreeGrafter"/>
</dbReference>
<dbReference type="Pfam" id="PF10775">
    <property type="entry name" value="ATP_sub_h"/>
    <property type="match status" value="1"/>
</dbReference>
<sequence>MFRAIRTLSTVASRPLLVKAPLRGFAQTPLVKGGFKALRNTQFDVTANFIYPSADVLTDLYLQELRTYKPAKDAAADKVDLPMTFNPPTPPAKPELEQALAQAEGGAVEAQAEEDWPPLYDPIDDPANYPDLTDESSDIDTGRYKPTRLKPAVYDH</sequence>
<organism evidence="2 3">
    <name type="scientific">Rhizophlyctis rosea</name>
    <dbReference type="NCBI Taxonomy" id="64517"/>
    <lineage>
        <taxon>Eukaryota</taxon>
        <taxon>Fungi</taxon>
        <taxon>Fungi incertae sedis</taxon>
        <taxon>Chytridiomycota</taxon>
        <taxon>Chytridiomycota incertae sedis</taxon>
        <taxon>Chytridiomycetes</taxon>
        <taxon>Rhizophlyctidales</taxon>
        <taxon>Rhizophlyctidaceae</taxon>
        <taxon>Rhizophlyctis</taxon>
    </lineage>
</organism>
<dbReference type="AlphaFoldDB" id="A0AAD5X5C9"/>
<dbReference type="Proteomes" id="UP001212841">
    <property type="component" value="Unassembled WGS sequence"/>
</dbReference>
<keyword evidence="3" id="KW-1185">Reference proteome</keyword>